<dbReference type="CDD" id="cd12797">
    <property type="entry name" value="M23_peptidase"/>
    <property type="match status" value="1"/>
</dbReference>
<feature type="domain" description="SH3b" evidence="3">
    <location>
        <begin position="195"/>
        <end position="259"/>
    </location>
</feature>
<dbReference type="Pfam" id="PF08239">
    <property type="entry name" value="SH3_3"/>
    <property type="match status" value="3"/>
</dbReference>
<dbReference type="PANTHER" id="PTHR21666">
    <property type="entry name" value="PEPTIDASE-RELATED"/>
    <property type="match status" value="1"/>
</dbReference>
<dbReference type="Pfam" id="PF01551">
    <property type="entry name" value="Peptidase_M23"/>
    <property type="match status" value="1"/>
</dbReference>
<gene>
    <name evidence="4" type="primary">nlpD_2</name>
    <name evidence="4" type="ORF">I598_2186</name>
</gene>
<evidence type="ECO:0000313" key="5">
    <source>
        <dbReference type="Proteomes" id="UP000076794"/>
    </source>
</evidence>
<dbReference type="SMART" id="SM00287">
    <property type="entry name" value="SH3b"/>
    <property type="match status" value="3"/>
</dbReference>
<dbReference type="RefSeq" id="WP_068202967.1">
    <property type="nucleotide sequence ID" value="NZ_CP014209.1"/>
</dbReference>
<keyword evidence="4" id="KW-0378">Hydrolase</keyword>
<dbReference type="KEGG" id="ido:I598_2186"/>
<feature type="chain" id="PRO_5007823130" evidence="2">
    <location>
        <begin position="35"/>
        <end position="400"/>
    </location>
</feature>
<dbReference type="InterPro" id="IPR016047">
    <property type="entry name" value="M23ase_b-sheet_dom"/>
</dbReference>
<dbReference type="SUPFAM" id="SSF51261">
    <property type="entry name" value="Duplicated hybrid motif"/>
    <property type="match status" value="1"/>
</dbReference>
<dbReference type="PANTHER" id="PTHR21666:SF289">
    <property type="entry name" value="L-ALA--D-GLU ENDOPEPTIDASE"/>
    <property type="match status" value="1"/>
</dbReference>
<dbReference type="Gene3D" id="2.70.70.10">
    <property type="entry name" value="Glucose Permease (Domain IIA)"/>
    <property type="match status" value="1"/>
</dbReference>
<keyword evidence="1 2" id="KW-0732">Signal</keyword>
<evidence type="ECO:0000256" key="2">
    <source>
        <dbReference type="SAM" id="SignalP"/>
    </source>
</evidence>
<dbReference type="PATRIC" id="fig|1300344.3.peg.2196"/>
<feature type="signal peptide" evidence="2">
    <location>
        <begin position="1"/>
        <end position="34"/>
    </location>
</feature>
<evidence type="ECO:0000313" key="4">
    <source>
        <dbReference type="EMBL" id="ANC31727.1"/>
    </source>
</evidence>
<feature type="domain" description="SH3b" evidence="3">
    <location>
        <begin position="336"/>
        <end position="399"/>
    </location>
</feature>
<keyword evidence="5" id="KW-1185">Reference proteome</keyword>
<dbReference type="InterPro" id="IPR011055">
    <property type="entry name" value="Dup_hybrid_motif"/>
</dbReference>
<dbReference type="AlphaFoldDB" id="A0A161IEE9"/>
<dbReference type="Proteomes" id="UP000076794">
    <property type="component" value="Chromosome"/>
</dbReference>
<dbReference type="InterPro" id="IPR050570">
    <property type="entry name" value="Cell_wall_metabolism_enzyme"/>
</dbReference>
<sequence length="400" mass="42842">MGRIRAGARRALVAVATTTSLVVAGAAVAPSASAATVVSPPLKDDTYVLSSYYGARCMPVRSASTFHLGQDLGAASGTDVRAVAKGKVVKAGAVRGFGQWVVVDHTLDGKKFSSLYAHVIDGDGRVKVGQTVKKGQHIADVGSTGTSTSPHLHLEIWKGGYGSGSTVDPLKFLRYRGVDLTKRSIRNYTRSTPPASCGYFTAGKVNLRSGPGTGYKILRTLQPNVVIKGKPGVAPGEWRQVTRNGRTGWVHRDYVSPSYTSQGSRYTLAQLNLRAKPSTSARVVRALPADAHLTMLRSLKGSWQRVRYGSTNGWVHARYLSDTRDGAQVVRNPSGSTYSWVDVSTLHLRKGASTSTAKVATLKRDARVKHLATMSGGWIKVQVGSKTGYVASRYLTSDRP</sequence>
<evidence type="ECO:0000256" key="1">
    <source>
        <dbReference type="ARBA" id="ARBA00022729"/>
    </source>
</evidence>
<name>A0A161IEE9_9MICO</name>
<proteinExistence type="predicted"/>
<dbReference type="PROSITE" id="PS51781">
    <property type="entry name" value="SH3B"/>
    <property type="match status" value="3"/>
</dbReference>
<dbReference type="GO" id="GO:0004222">
    <property type="term" value="F:metalloendopeptidase activity"/>
    <property type="evidence" value="ECO:0007669"/>
    <property type="project" value="TreeGrafter"/>
</dbReference>
<reference evidence="4 5" key="1">
    <citation type="submission" date="2016-01" db="EMBL/GenBank/DDBJ databases">
        <title>Complete genome sequence of a soil Actinobacterium, Isoptericola dokdonensis DS-3.</title>
        <authorList>
            <person name="Kwon S.-K."/>
            <person name="Kim J.F."/>
        </authorList>
    </citation>
    <scope>NUCLEOTIDE SEQUENCE [LARGE SCALE GENOMIC DNA]</scope>
    <source>
        <strain evidence="4 5">DS-3</strain>
    </source>
</reference>
<dbReference type="EMBL" id="CP014209">
    <property type="protein sequence ID" value="ANC31727.1"/>
    <property type="molecule type" value="Genomic_DNA"/>
</dbReference>
<organism evidence="4 5">
    <name type="scientific">Isoptericola dokdonensis DS-3</name>
    <dbReference type="NCBI Taxonomy" id="1300344"/>
    <lineage>
        <taxon>Bacteria</taxon>
        <taxon>Bacillati</taxon>
        <taxon>Actinomycetota</taxon>
        <taxon>Actinomycetes</taxon>
        <taxon>Micrococcales</taxon>
        <taxon>Promicromonosporaceae</taxon>
        <taxon>Isoptericola</taxon>
    </lineage>
</organism>
<evidence type="ECO:0000259" key="3">
    <source>
        <dbReference type="PROSITE" id="PS51781"/>
    </source>
</evidence>
<dbReference type="STRING" id="1300344.I598_2186"/>
<dbReference type="Gene3D" id="2.30.30.40">
    <property type="entry name" value="SH3 Domains"/>
    <property type="match status" value="3"/>
</dbReference>
<feature type="domain" description="SH3b" evidence="3">
    <location>
        <begin position="261"/>
        <end position="324"/>
    </location>
</feature>
<dbReference type="InterPro" id="IPR003646">
    <property type="entry name" value="SH3-like_bac-type"/>
</dbReference>
<accession>A0A161IEE9</accession>
<protein>
    <submittedName>
        <fullName evidence="4">Murein hydrolase activator NlpD</fullName>
    </submittedName>
</protein>